<reference evidence="7 8" key="1">
    <citation type="submission" date="2011-05" db="EMBL/GenBank/DDBJ databases">
        <title>Complete sequence of Thioalkalimicrobium cyclicum ALM1.</title>
        <authorList>
            <consortium name="US DOE Joint Genome Institute"/>
            <person name="Lucas S."/>
            <person name="Han J."/>
            <person name="Lapidus A."/>
            <person name="Cheng J.-F."/>
            <person name="Goodwin L."/>
            <person name="Pitluck S."/>
            <person name="Peters L."/>
            <person name="Mikhailova N."/>
            <person name="Davenport K."/>
            <person name="Han C."/>
            <person name="Tapia R."/>
            <person name="Land M."/>
            <person name="Hauser L."/>
            <person name="Kyrpides N."/>
            <person name="Ivanova N."/>
            <person name="Pagani I."/>
            <person name="Kappler U."/>
            <person name="Woyke T."/>
        </authorList>
    </citation>
    <scope>NUCLEOTIDE SEQUENCE [LARGE SCALE GENOMIC DNA]</scope>
    <source>
        <strain evidence="8">DSM 14477 / JCM 11371 / ALM1</strain>
    </source>
</reference>
<dbReference type="GO" id="GO:0043165">
    <property type="term" value="P:Gram-negative-bacterium-type cell outer membrane assembly"/>
    <property type="evidence" value="ECO:0007669"/>
    <property type="project" value="InterPro"/>
</dbReference>
<dbReference type="GO" id="GO:0001530">
    <property type="term" value="F:lipopolysaccharide binding"/>
    <property type="evidence" value="ECO:0007669"/>
    <property type="project" value="TreeGrafter"/>
</dbReference>
<dbReference type="InterPro" id="IPR007485">
    <property type="entry name" value="LPS_assembly_LptE"/>
</dbReference>
<evidence type="ECO:0000313" key="8">
    <source>
        <dbReference type="Proteomes" id="UP000009232"/>
    </source>
</evidence>
<dbReference type="GO" id="GO:0019867">
    <property type="term" value="C:outer membrane"/>
    <property type="evidence" value="ECO:0007669"/>
    <property type="project" value="InterPro"/>
</dbReference>
<dbReference type="eggNOG" id="COG2980">
    <property type="taxonomic scope" value="Bacteria"/>
</dbReference>
<dbReference type="PANTHER" id="PTHR38098:SF1">
    <property type="entry name" value="LPS-ASSEMBLY LIPOPROTEIN LPTE"/>
    <property type="match status" value="1"/>
</dbReference>
<dbReference type="GO" id="GO:0015920">
    <property type="term" value="P:lipopolysaccharide transport"/>
    <property type="evidence" value="ECO:0007669"/>
    <property type="project" value="TreeGrafter"/>
</dbReference>
<evidence type="ECO:0000256" key="6">
    <source>
        <dbReference type="SAM" id="MobiDB-lite"/>
    </source>
</evidence>
<dbReference type="Pfam" id="PF04390">
    <property type="entry name" value="LptE"/>
    <property type="match status" value="1"/>
</dbReference>
<dbReference type="HOGENOM" id="CLU_1539327_0_0_6"/>
<evidence type="ECO:0008006" key="9">
    <source>
        <dbReference type="Google" id="ProtNLM"/>
    </source>
</evidence>
<dbReference type="Gene3D" id="3.30.160.150">
    <property type="entry name" value="Lipoprotein like domain"/>
    <property type="match status" value="1"/>
</dbReference>
<dbReference type="GO" id="GO:1990351">
    <property type="term" value="C:transporter complex"/>
    <property type="evidence" value="ECO:0007669"/>
    <property type="project" value="TreeGrafter"/>
</dbReference>
<protein>
    <recommendedName>
        <fullName evidence="9">LPS-assembly lipoprotein LptE</fullName>
    </recommendedName>
</protein>
<name>F6DA19_THICA</name>
<gene>
    <name evidence="7" type="ordered locus">Thicy_1388</name>
</gene>
<organism evidence="7 8">
    <name type="scientific">Thiomicrospira cyclica (strain DSM 14477 / JCM 11371 / ALM1)</name>
    <name type="common">Thioalkalimicrobium cyclicum</name>
    <dbReference type="NCBI Taxonomy" id="717773"/>
    <lineage>
        <taxon>Bacteria</taxon>
        <taxon>Pseudomonadati</taxon>
        <taxon>Pseudomonadota</taxon>
        <taxon>Gammaproteobacteria</taxon>
        <taxon>Thiotrichales</taxon>
        <taxon>Piscirickettsiaceae</taxon>
        <taxon>Thiomicrospira</taxon>
    </lineage>
</organism>
<dbReference type="PROSITE" id="PS51257">
    <property type="entry name" value="PROKAR_LIPOPROTEIN"/>
    <property type="match status" value="1"/>
</dbReference>
<evidence type="ECO:0000256" key="5">
    <source>
        <dbReference type="ARBA" id="ARBA00023288"/>
    </source>
</evidence>
<dbReference type="PANTHER" id="PTHR38098">
    <property type="entry name" value="LPS-ASSEMBLY LIPOPROTEIN LPTE"/>
    <property type="match status" value="1"/>
</dbReference>
<dbReference type="Proteomes" id="UP000009232">
    <property type="component" value="Chromosome"/>
</dbReference>
<evidence type="ECO:0000256" key="2">
    <source>
        <dbReference type="ARBA" id="ARBA00023136"/>
    </source>
</evidence>
<keyword evidence="4" id="KW-0998">Cell outer membrane</keyword>
<accession>F6DA19</accession>
<evidence type="ECO:0000256" key="3">
    <source>
        <dbReference type="ARBA" id="ARBA00023139"/>
    </source>
</evidence>
<keyword evidence="5" id="KW-0449">Lipoprotein</keyword>
<evidence type="ECO:0000313" key="7">
    <source>
        <dbReference type="EMBL" id="AEG32150.1"/>
    </source>
</evidence>
<dbReference type="KEGG" id="tcy:Thicy_1388"/>
<dbReference type="RefSeq" id="WP_013835925.1">
    <property type="nucleotide sequence ID" value="NC_015581.1"/>
</dbReference>
<keyword evidence="1" id="KW-0732">Signal</keyword>
<evidence type="ECO:0000256" key="1">
    <source>
        <dbReference type="ARBA" id="ARBA00022729"/>
    </source>
</evidence>
<proteinExistence type="predicted"/>
<dbReference type="STRING" id="717773.Thicy_1388"/>
<keyword evidence="8" id="KW-1185">Reference proteome</keyword>
<evidence type="ECO:0000256" key="4">
    <source>
        <dbReference type="ARBA" id="ARBA00023237"/>
    </source>
</evidence>
<keyword evidence="3" id="KW-0564">Palmitate</keyword>
<keyword evidence="2" id="KW-0472">Membrane</keyword>
<feature type="region of interest" description="Disordered" evidence="6">
    <location>
        <begin position="168"/>
        <end position="187"/>
    </location>
</feature>
<dbReference type="EMBL" id="CP002776">
    <property type="protein sequence ID" value="AEG32150.1"/>
    <property type="molecule type" value="Genomic_DNA"/>
</dbReference>
<sequence>MNLSRRSLLAGLVAGTFAGTLAGVSGCGFRLRGVGGFGGQLNLEFLYVTGSVPAGLMAALNQQLDAAGVERVSSLAQAPYHLELGGYETRTSTSARNQAGEVTGQLIRMTQAIRLHDVANETLLLDTQVMVMRDLQLDPAASLAAERERRDLEEPMWQELARNILDRISRQLPQEGADSSIPQGPAR</sequence>
<dbReference type="OrthoDB" id="5615782at2"/>
<dbReference type="AlphaFoldDB" id="F6DA19"/>